<protein>
    <recommendedName>
        <fullName evidence="2">SAP domain-containing protein</fullName>
    </recommendedName>
</protein>
<evidence type="ECO:0000256" key="1">
    <source>
        <dbReference type="SAM" id="MobiDB-lite"/>
    </source>
</evidence>
<reference evidence="3 4" key="1">
    <citation type="journal article" date="2018" name="Sci. Rep.">
        <title>Raphidocelis subcapitata (=Pseudokirchneriella subcapitata) provides an insight into genome evolution and environmental adaptations in the Sphaeropleales.</title>
        <authorList>
            <person name="Suzuki S."/>
            <person name="Yamaguchi H."/>
            <person name="Nakajima N."/>
            <person name="Kawachi M."/>
        </authorList>
    </citation>
    <scope>NUCLEOTIDE SEQUENCE [LARGE SCALE GENOMIC DNA]</scope>
    <source>
        <strain evidence="3 4">NIES-35</strain>
    </source>
</reference>
<dbReference type="Proteomes" id="UP000247498">
    <property type="component" value="Unassembled WGS sequence"/>
</dbReference>
<evidence type="ECO:0000313" key="3">
    <source>
        <dbReference type="EMBL" id="GBF92485.1"/>
    </source>
</evidence>
<name>A0A2V0P5Y0_9CHLO</name>
<dbReference type="OrthoDB" id="445357at2759"/>
<feature type="compositionally biased region" description="Low complexity" evidence="1">
    <location>
        <begin position="53"/>
        <end position="75"/>
    </location>
</feature>
<evidence type="ECO:0000259" key="2">
    <source>
        <dbReference type="PROSITE" id="PS50800"/>
    </source>
</evidence>
<dbReference type="AlphaFoldDB" id="A0A2V0P5Y0"/>
<dbReference type="EMBL" id="BDRX01000032">
    <property type="protein sequence ID" value="GBF92485.1"/>
    <property type="molecule type" value="Genomic_DNA"/>
</dbReference>
<evidence type="ECO:0000313" key="4">
    <source>
        <dbReference type="Proteomes" id="UP000247498"/>
    </source>
</evidence>
<feature type="domain" description="SAP" evidence="2">
    <location>
        <begin position="187"/>
        <end position="221"/>
    </location>
</feature>
<feature type="region of interest" description="Disordered" evidence="1">
    <location>
        <begin position="53"/>
        <end position="179"/>
    </location>
</feature>
<sequence>MGPGACLLGGAPRKLLLIRGGEPAGPTPRKVVTEAVSLDQWYKRSLRFRSVHAAAAGQRQRRPAPVSAAPASTDGGAAGGGSWGAAKRPAPWPAEDARGAADQRQGPKRPHPGTAGSSEQQQPRQQQRPSADRAPASTAAAGPASKPAGPQQQQQQQRAATAVCAPLAAPGPGPAPARQQLFTPEQLQSKTAKEVSELLRARGQSGAGRKEQLVVRLLDFQRRMRRAMQPAGAR</sequence>
<proteinExistence type="predicted"/>
<accession>A0A2V0P5Y0</accession>
<organism evidence="3 4">
    <name type="scientific">Raphidocelis subcapitata</name>
    <dbReference type="NCBI Taxonomy" id="307507"/>
    <lineage>
        <taxon>Eukaryota</taxon>
        <taxon>Viridiplantae</taxon>
        <taxon>Chlorophyta</taxon>
        <taxon>core chlorophytes</taxon>
        <taxon>Chlorophyceae</taxon>
        <taxon>CS clade</taxon>
        <taxon>Sphaeropleales</taxon>
        <taxon>Selenastraceae</taxon>
        <taxon>Raphidocelis</taxon>
    </lineage>
</organism>
<gene>
    <name evidence="3" type="ORF">Rsub_04589</name>
</gene>
<comment type="caution">
    <text evidence="3">The sequence shown here is derived from an EMBL/GenBank/DDBJ whole genome shotgun (WGS) entry which is preliminary data.</text>
</comment>
<dbReference type="InParanoid" id="A0A2V0P5Y0"/>
<dbReference type="InterPro" id="IPR003034">
    <property type="entry name" value="SAP_dom"/>
</dbReference>
<keyword evidence="4" id="KW-1185">Reference proteome</keyword>
<dbReference type="PROSITE" id="PS50800">
    <property type="entry name" value="SAP"/>
    <property type="match status" value="1"/>
</dbReference>
<feature type="compositionally biased region" description="Low complexity" evidence="1">
    <location>
        <begin position="117"/>
        <end position="168"/>
    </location>
</feature>